<proteinExistence type="predicted"/>
<protein>
    <submittedName>
        <fullName evidence="2">Uncharacterized protein</fullName>
    </submittedName>
</protein>
<feature type="region of interest" description="Disordered" evidence="1">
    <location>
        <begin position="1"/>
        <end position="20"/>
    </location>
</feature>
<keyword evidence="3" id="KW-1185">Reference proteome</keyword>
<reference evidence="2" key="1">
    <citation type="submission" date="2023-03" db="EMBL/GenBank/DDBJ databases">
        <title>Massive genome expansion in bonnet fungi (Mycena s.s.) driven by repeated elements and novel gene families across ecological guilds.</title>
        <authorList>
            <consortium name="Lawrence Berkeley National Laboratory"/>
            <person name="Harder C.B."/>
            <person name="Miyauchi S."/>
            <person name="Viragh M."/>
            <person name="Kuo A."/>
            <person name="Thoen E."/>
            <person name="Andreopoulos B."/>
            <person name="Lu D."/>
            <person name="Skrede I."/>
            <person name="Drula E."/>
            <person name="Henrissat B."/>
            <person name="Morin E."/>
            <person name="Kohler A."/>
            <person name="Barry K."/>
            <person name="LaButti K."/>
            <person name="Morin E."/>
            <person name="Salamov A."/>
            <person name="Lipzen A."/>
            <person name="Mereny Z."/>
            <person name="Hegedus B."/>
            <person name="Baldrian P."/>
            <person name="Stursova M."/>
            <person name="Weitz H."/>
            <person name="Taylor A."/>
            <person name="Grigoriev I.V."/>
            <person name="Nagy L.G."/>
            <person name="Martin F."/>
            <person name="Kauserud H."/>
        </authorList>
    </citation>
    <scope>NUCLEOTIDE SEQUENCE</scope>
    <source>
        <strain evidence="2">CBHHK002</strain>
    </source>
</reference>
<sequence>CNSSPFSWQSPASHSLSRPSRLFPPTVQLIALALHSLPGPVCPKTHSARRRPAPSPSTSSPGRAPGARSTCTPPPTATVRPVASFLRSPLPTRASPRTWSLALSASSASPPARVCNKSVISVAK</sequence>
<evidence type="ECO:0000313" key="2">
    <source>
        <dbReference type="EMBL" id="KAJ7367384.1"/>
    </source>
</evidence>
<comment type="caution">
    <text evidence="2">The sequence shown here is derived from an EMBL/GenBank/DDBJ whole genome shotgun (WGS) entry which is preliminary data.</text>
</comment>
<feature type="non-terminal residue" evidence="2">
    <location>
        <position position="124"/>
    </location>
</feature>
<gene>
    <name evidence="2" type="ORF">DFH08DRAFT_929938</name>
</gene>
<dbReference type="Proteomes" id="UP001218218">
    <property type="component" value="Unassembled WGS sequence"/>
</dbReference>
<dbReference type="EMBL" id="JARIHO010000002">
    <property type="protein sequence ID" value="KAJ7367384.1"/>
    <property type="molecule type" value="Genomic_DNA"/>
</dbReference>
<accession>A0AAD7F3X8</accession>
<feature type="compositionally biased region" description="Low complexity" evidence="1">
    <location>
        <begin position="56"/>
        <end position="83"/>
    </location>
</feature>
<feature type="region of interest" description="Disordered" evidence="1">
    <location>
        <begin position="41"/>
        <end position="94"/>
    </location>
</feature>
<name>A0AAD7F3X8_9AGAR</name>
<evidence type="ECO:0000313" key="3">
    <source>
        <dbReference type="Proteomes" id="UP001218218"/>
    </source>
</evidence>
<evidence type="ECO:0000256" key="1">
    <source>
        <dbReference type="SAM" id="MobiDB-lite"/>
    </source>
</evidence>
<dbReference type="AlphaFoldDB" id="A0AAD7F3X8"/>
<feature type="compositionally biased region" description="Polar residues" evidence="1">
    <location>
        <begin position="1"/>
        <end position="18"/>
    </location>
</feature>
<organism evidence="2 3">
    <name type="scientific">Mycena albidolilacea</name>
    <dbReference type="NCBI Taxonomy" id="1033008"/>
    <lineage>
        <taxon>Eukaryota</taxon>
        <taxon>Fungi</taxon>
        <taxon>Dikarya</taxon>
        <taxon>Basidiomycota</taxon>
        <taxon>Agaricomycotina</taxon>
        <taxon>Agaricomycetes</taxon>
        <taxon>Agaricomycetidae</taxon>
        <taxon>Agaricales</taxon>
        <taxon>Marasmiineae</taxon>
        <taxon>Mycenaceae</taxon>
        <taxon>Mycena</taxon>
    </lineage>
</organism>